<dbReference type="Proteomes" id="UP000050546">
    <property type="component" value="Unassembled WGS sequence"/>
</dbReference>
<comment type="caution">
    <text evidence="1">The sequence shown here is derived from an EMBL/GenBank/DDBJ whole genome shotgun (WGS) entry which is preliminary data.</text>
</comment>
<protein>
    <submittedName>
        <fullName evidence="1">Uncharacterized protein</fullName>
    </submittedName>
</protein>
<organism evidence="1 2">
    <name type="scientific">Xanthomonas phaseoli pv. dieffenbachiae</name>
    <dbReference type="NCBI Taxonomy" id="92828"/>
    <lineage>
        <taxon>Bacteria</taxon>
        <taxon>Pseudomonadati</taxon>
        <taxon>Pseudomonadota</taxon>
        <taxon>Gammaproteobacteria</taxon>
        <taxon>Lysobacterales</taxon>
        <taxon>Lysobacteraceae</taxon>
        <taxon>Xanthomonas</taxon>
    </lineage>
</organism>
<proteinExistence type="predicted"/>
<reference evidence="1 2" key="1">
    <citation type="journal article" date="2016" name="Plant Pathol.">
        <title>Genetic characterization of strains named as Xanthomonas axonopodis pv. dieffenbachiae leads to a taxonomic revision of the X. axonopodis species complex.</title>
        <authorList>
            <person name="Constantin E.C."/>
            <person name="Cleenwerck I."/>
            <person name="Maes M."/>
            <person name="Baeyen S."/>
            <person name="Van Malderghem C."/>
            <person name="De Vos P."/>
            <person name="Cottyn B."/>
        </authorList>
    </citation>
    <scope>NUCLEOTIDE SEQUENCE [LARGE SCALE GENOMIC DNA]</scope>
    <source>
        <strain evidence="1 2">LMG 25940</strain>
    </source>
</reference>
<dbReference type="STRING" id="1437877.GCA_001564415_00802"/>
<gene>
    <name evidence="1" type="ORF">IM53_010475</name>
</gene>
<name>A0A1V9H9C0_9XANT</name>
<accession>A0A1V9H9C0</accession>
<evidence type="ECO:0000313" key="1">
    <source>
        <dbReference type="EMBL" id="OQP79387.1"/>
    </source>
</evidence>
<evidence type="ECO:0000313" key="2">
    <source>
        <dbReference type="Proteomes" id="UP000050546"/>
    </source>
</evidence>
<sequence length="172" mass="20004">MTTRTELLPQVLVDRLLSLIRDVKDFDELSPLVLERYLEVPFTKNSGENSGFHMLDQPSPYSTYATTYNFDEKFPRYSNVTLELIPPSSIPASTVPPCELVFEKYDQALKDAGFKTEMGYWSYNEFGRVISFQYLRDNIRAQINPWHPVSVDPNRKSGENCVRSIRLYKFED</sequence>
<reference evidence="1 2" key="2">
    <citation type="journal article" date="2017" name="Plant Pathol.">
        <title>Pathogenicity and virulence gene content of Xanthomonas strains infecting Araceae, formerly known as Xanthomonas axonopodis pv. dieffenbachiae.</title>
        <authorList>
            <person name="Constantin E.C."/>
            <person name="Haegeman A."/>
            <person name="Van Vaerenbergh J."/>
            <person name="Baeyen S."/>
            <person name="Van Malderghem C."/>
            <person name="Maes M."/>
            <person name="Cottyn B."/>
        </authorList>
    </citation>
    <scope>NUCLEOTIDE SEQUENCE [LARGE SCALE GENOMIC DNA]</scope>
    <source>
        <strain evidence="1 2">LMG 25940</strain>
    </source>
</reference>
<dbReference type="AlphaFoldDB" id="A0A1V9H9C0"/>
<dbReference type="EMBL" id="JPYI02000069">
    <property type="protein sequence ID" value="OQP79387.1"/>
    <property type="molecule type" value="Genomic_DNA"/>
</dbReference>
<dbReference type="RefSeq" id="WP_057678620.1">
    <property type="nucleotide sequence ID" value="NZ_JAGHVR010000017.1"/>
</dbReference>